<dbReference type="RefSeq" id="WP_310126047.1">
    <property type="nucleotide sequence ID" value="NZ_JAVDRP010000016.1"/>
</dbReference>
<accession>A0ABU1LZQ3</accession>
<proteinExistence type="predicted"/>
<keyword evidence="2" id="KW-1185">Reference proteome</keyword>
<comment type="caution">
    <text evidence="1">The sequence shown here is derived from an EMBL/GenBank/DDBJ whole genome shotgun (WGS) entry which is preliminary data.</text>
</comment>
<evidence type="ECO:0000313" key="1">
    <source>
        <dbReference type="EMBL" id="MDR6412237.1"/>
    </source>
</evidence>
<name>A0ABU1LZQ3_9BURK</name>
<evidence type="ECO:0000313" key="2">
    <source>
        <dbReference type="Proteomes" id="UP001264340"/>
    </source>
</evidence>
<dbReference type="EMBL" id="JAVDRP010000016">
    <property type="protein sequence ID" value="MDR6412237.1"/>
    <property type="molecule type" value="Genomic_DNA"/>
</dbReference>
<organism evidence="1 2">
    <name type="scientific">Paraburkholderia terricola</name>
    <dbReference type="NCBI Taxonomy" id="169427"/>
    <lineage>
        <taxon>Bacteria</taxon>
        <taxon>Pseudomonadati</taxon>
        <taxon>Pseudomonadota</taxon>
        <taxon>Betaproteobacteria</taxon>
        <taxon>Burkholderiales</taxon>
        <taxon>Burkholderiaceae</taxon>
        <taxon>Paraburkholderia</taxon>
    </lineage>
</organism>
<reference evidence="1 2" key="1">
    <citation type="submission" date="2023-07" db="EMBL/GenBank/DDBJ databases">
        <title>Sorghum-associated microbial communities from plants grown in Nebraska, USA.</title>
        <authorList>
            <person name="Schachtman D."/>
        </authorList>
    </citation>
    <scope>NUCLEOTIDE SEQUENCE [LARGE SCALE GENOMIC DNA]</scope>
    <source>
        <strain evidence="1 2">DS1316</strain>
    </source>
</reference>
<dbReference type="Proteomes" id="UP001264340">
    <property type="component" value="Unassembled WGS sequence"/>
</dbReference>
<sequence length="75" mass="8425">MPDWTNAPPAVEGCFWMKRRYGGKPELVRVVHDAGLGRWEVQTFGESMPAFLRHFAGALWFGPLEPPALPQGETE</sequence>
<gene>
    <name evidence="1" type="ORF">J2804_005672</name>
</gene>
<protein>
    <submittedName>
        <fullName evidence="1">Uncharacterized protein</fullName>
    </submittedName>
</protein>